<proteinExistence type="predicted"/>
<sequence length="443" mass="49577">MRLKFAIQSYQHKSLPVSAQSCVNMYAEAQPPDANTPVAVLPTPGVELITTLGTGPIHAIEDFRGVYYIISGDELYSMRESGVWQLLGNVGNARQIVNNGYELFIPSDLQGYTYDEVNGFREVPSGDFLGASTSTSQDGYVINTVPNSGQFQLSTLQDAYDYSNVQYATAEGHPDGIIRALSDHRELWLMGEKTIEVWYNSGDSDFPFDRSTYIERGCGGRWTVQKLDNTVYWLGNDGVIYTANGYNPIRISTHAIESEIRTYTSEPTSYIQEWDGHKFYVITYSEGTWAYDVATKLWHERRSYGLTRSRINVINGNIAGDYENGNIYRVTDSYTENSETIERILAAPSVGSYEKFAPISKFTAEFDAGPGLTTGQGNDPTAMLSWSDDGGRTWSNTLYTSIGKIGEYGHRAQWTRLGRFRKRIFRLIVSDPVKVVLLGAYAQ</sequence>
<name>A0A9E4N2P3_9GAMM</name>
<reference evidence="1" key="1">
    <citation type="journal article" date="2021" name="Proc. Natl. Acad. Sci. U.S.A.">
        <title>Global biogeography of chemosynthetic symbionts reveals both localized and globally distributed symbiont groups. .</title>
        <authorList>
            <person name="Osvatic J.T."/>
            <person name="Wilkins L.G.E."/>
            <person name="Leibrecht L."/>
            <person name="Leray M."/>
            <person name="Zauner S."/>
            <person name="Polzin J."/>
            <person name="Camacho Y."/>
            <person name="Gros O."/>
            <person name="van Gils J.A."/>
            <person name="Eisen J.A."/>
            <person name="Petersen J.M."/>
            <person name="Yuen B."/>
        </authorList>
    </citation>
    <scope>NUCLEOTIDE SEQUENCE</scope>
    <source>
        <strain evidence="1">MAGclacostrist064TRANS</strain>
    </source>
</reference>
<dbReference type="Proteomes" id="UP000886667">
    <property type="component" value="Unassembled WGS sequence"/>
</dbReference>
<organism evidence="1 2">
    <name type="scientific">Candidatus Thiodiazotropha taylori</name>
    <dbReference type="NCBI Taxonomy" id="2792791"/>
    <lineage>
        <taxon>Bacteria</taxon>
        <taxon>Pseudomonadati</taxon>
        <taxon>Pseudomonadota</taxon>
        <taxon>Gammaproteobacteria</taxon>
        <taxon>Chromatiales</taxon>
        <taxon>Sedimenticolaceae</taxon>
        <taxon>Candidatus Thiodiazotropha</taxon>
    </lineage>
</organism>
<dbReference type="EMBL" id="JAEPCM010000186">
    <property type="protein sequence ID" value="MCG7945861.1"/>
    <property type="molecule type" value="Genomic_DNA"/>
</dbReference>
<accession>A0A9E4N2P3</accession>
<protein>
    <submittedName>
        <fullName evidence="1">Uncharacterized protein</fullName>
    </submittedName>
</protein>
<evidence type="ECO:0000313" key="1">
    <source>
        <dbReference type="EMBL" id="MCG7945861.1"/>
    </source>
</evidence>
<gene>
    <name evidence="1" type="ORF">JAZ07_05870</name>
</gene>
<dbReference type="AlphaFoldDB" id="A0A9E4N2P3"/>
<evidence type="ECO:0000313" key="2">
    <source>
        <dbReference type="Proteomes" id="UP000886667"/>
    </source>
</evidence>
<comment type="caution">
    <text evidence="1">The sequence shown here is derived from an EMBL/GenBank/DDBJ whole genome shotgun (WGS) entry which is preliminary data.</text>
</comment>